<sequence length="192" mass="21293">MNYKKTGILVVILLFCGMGIFYSCISFRQKGQENIAEEIVEEVADNPKELEVQEEPEKGAEKKQLCVHVCGEVKQPGMYQLEPDSRVADAIEAAGGFTKTAREASVNLARFLKDGEQLYVCSVNEEAGDDRVNINLASKEELMQLPGIGESKAEAILAYRRLHGNFISIEDLTKIEGIKDGVLQKIKDKITI</sequence>
<name>A0A0V8QBZ7_9FIRM</name>
<feature type="domain" description="Helix-hairpin-helix DNA-binding motif class 1" evidence="2">
    <location>
        <begin position="140"/>
        <end position="159"/>
    </location>
</feature>
<dbReference type="RefSeq" id="WP_058353742.1">
    <property type="nucleotide sequence ID" value="NZ_CABMMD010000188.1"/>
</dbReference>
<dbReference type="InterPro" id="IPR051675">
    <property type="entry name" value="Endo/Exo/Phosphatase_dom_1"/>
</dbReference>
<evidence type="ECO:0000313" key="3">
    <source>
        <dbReference type="EMBL" id="KSV58010.1"/>
    </source>
</evidence>
<dbReference type="InterPro" id="IPR003583">
    <property type="entry name" value="Hlx-hairpin-Hlx_DNA-bd_motif"/>
</dbReference>
<dbReference type="Pfam" id="PF10531">
    <property type="entry name" value="SLBB"/>
    <property type="match status" value="1"/>
</dbReference>
<dbReference type="STRING" id="290052.ASU35_14315"/>
<dbReference type="GO" id="GO:0015627">
    <property type="term" value="C:type II protein secretion system complex"/>
    <property type="evidence" value="ECO:0007669"/>
    <property type="project" value="TreeGrafter"/>
</dbReference>
<keyword evidence="1" id="KW-0472">Membrane</keyword>
<dbReference type="Gene3D" id="3.10.560.10">
    <property type="entry name" value="Outer membrane lipoprotein wza domain like"/>
    <property type="match status" value="1"/>
</dbReference>
<dbReference type="InterPro" id="IPR010994">
    <property type="entry name" value="RuvA_2-like"/>
</dbReference>
<evidence type="ECO:0000313" key="4">
    <source>
        <dbReference type="Proteomes" id="UP000054874"/>
    </source>
</evidence>
<dbReference type="GO" id="GO:0015628">
    <property type="term" value="P:protein secretion by the type II secretion system"/>
    <property type="evidence" value="ECO:0007669"/>
    <property type="project" value="TreeGrafter"/>
</dbReference>
<keyword evidence="1" id="KW-1133">Transmembrane helix</keyword>
<dbReference type="SMART" id="SM00278">
    <property type="entry name" value="HhH1"/>
    <property type="match status" value="2"/>
</dbReference>
<evidence type="ECO:0000256" key="1">
    <source>
        <dbReference type="SAM" id="Phobius"/>
    </source>
</evidence>
<dbReference type="AlphaFoldDB" id="A0A0V8QBZ7"/>
<dbReference type="EMBL" id="LNAM01000188">
    <property type="protein sequence ID" value="KSV58010.1"/>
    <property type="molecule type" value="Genomic_DNA"/>
</dbReference>
<reference evidence="3 4" key="1">
    <citation type="submission" date="2015-11" db="EMBL/GenBank/DDBJ databases">
        <title>Butyribacter intestini gen. nov., sp. nov., a butyric acid-producing bacterium of the family Lachnospiraceae isolated from the human faeces.</title>
        <authorList>
            <person name="Zou Y."/>
            <person name="Xue W."/>
            <person name="Luo G."/>
            <person name="Lv M."/>
        </authorList>
    </citation>
    <scope>NUCLEOTIDE SEQUENCE [LARGE SCALE GENOMIC DNA]</scope>
    <source>
        <strain evidence="3 4">ACET-33324</strain>
    </source>
</reference>
<dbReference type="OrthoDB" id="9790239at2"/>
<organism evidence="3 4">
    <name type="scientific">Acetivibrio ethanolgignens</name>
    <dbReference type="NCBI Taxonomy" id="290052"/>
    <lineage>
        <taxon>Bacteria</taxon>
        <taxon>Bacillati</taxon>
        <taxon>Bacillota</taxon>
        <taxon>Clostridia</taxon>
        <taxon>Eubacteriales</taxon>
        <taxon>Oscillospiraceae</taxon>
        <taxon>Acetivibrio</taxon>
    </lineage>
</organism>
<dbReference type="GO" id="GO:0003677">
    <property type="term" value="F:DNA binding"/>
    <property type="evidence" value="ECO:0007669"/>
    <property type="project" value="InterPro"/>
</dbReference>
<dbReference type="PANTHER" id="PTHR21180">
    <property type="entry name" value="ENDONUCLEASE/EXONUCLEASE/PHOSPHATASE FAMILY DOMAIN-CONTAINING PROTEIN 1"/>
    <property type="match status" value="1"/>
</dbReference>
<dbReference type="PROSITE" id="PS51257">
    <property type="entry name" value="PROKAR_LIPOPROTEIN"/>
    <property type="match status" value="1"/>
</dbReference>
<dbReference type="SUPFAM" id="SSF47781">
    <property type="entry name" value="RuvA domain 2-like"/>
    <property type="match status" value="1"/>
</dbReference>
<protein>
    <recommendedName>
        <fullName evidence="2">Helix-hairpin-helix DNA-binding motif class 1 domain-containing protein</fullName>
    </recommendedName>
</protein>
<feature type="domain" description="Helix-hairpin-helix DNA-binding motif class 1" evidence="2">
    <location>
        <begin position="170"/>
        <end position="189"/>
    </location>
</feature>
<evidence type="ECO:0000259" key="2">
    <source>
        <dbReference type="SMART" id="SM00278"/>
    </source>
</evidence>
<proteinExistence type="predicted"/>
<keyword evidence="4" id="KW-1185">Reference proteome</keyword>
<dbReference type="InterPro" id="IPR004509">
    <property type="entry name" value="Competence_ComEA_HhH"/>
</dbReference>
<dbReference type="InterPro" id="IPR019554">
    <property type="entry name" value="Soluble_ligand-bd"/>
</dbReference>
<dbReference type="NCBIfam" id="TIGR00426">
    <property type="entry name" value="competence protein ComEA helix-hairpin-helix repeat region"/>
    <property type="match status" value="1"/>
</dbReference>
<comment type="caution">
    <text evidence="3">The sequence shown here is derived from an EMBL/GenBank/DDBJ whole genome shotgun (WGS) entry which is preliminary data.</text>
</comment>
<accession>A0A0V8QBZ7</accession>
<dbReference type="GO" id="GO:0006281">
    <property type="term" value="P:DNA repair"/>
    <property type="evidence" value="ECO:0007669"/>
    <property type="project" value="InterPro"/>
</dbReference>
<gene>
    <name evidence="3" type="ORF">ASU35_14315</name>
</gene>
<keyword evidence="1" id="KW-0812">Transmembrane</keyword>
<dbReference type="Pfam" id="PF12836">
    <property type="entry name" value="HHH_3"/>
    <property type="match status" value="1"/>
</dbReference>
<dbReference type="PANTHER" id="PTHR21180:SF32">
    <property type="entry name" value="ENDONUCLEASE_EXONUCLEASE_PHOSPHATASE FAMILY DOMAIN-CONTAINING PROTEIN 1"/>
    <property type="match status" value="1"/>
</dbReference>
<dbReference type="Proteomes" id="UP000054874">
    <property type="component" value="Unassembled WGS sequence"/>
</dbReference>
<dbReference type="Gene3D" id="1.10.150.310">
    <property type="entry name" value="Tex RuvX-like domain-like"/>
    <property type="match status" value="1"/>
</dbReference>
<feature type="transmembrane region" description="Helical" evidence="1">
    <location>
        <begin position="6"/>
        <end position="25"/>
    </location>
</feature>